<dbReference type="GeneID" id="5889510"/>
<dbReference type="Gene3D" id="3.40.50.150">
    <property type="entry name" value="Vaccinia Virus protein VP39"/>
    <property type="match status" value="1"/>
</dbReference>
<dbReference type="AlphaFoldDB" id="A9UV85"/>
<dbReference type="GO" id="GO:0042054">
    <property type="term" value="F:histone methyltransferase activity"/>
    <property type="evidence" value="ECO:0000318"/>
    <property type="project" value="GO_Central"/>
</dbReference>
<evidence type="ECO:0000313" key="6">
    <source>
        <dbReference type="EMBL" id="EDQ90850.1"/>
    </source>
</evidence>
<evidence type="ECO:0000256" key="3">
    <source>
        <dbReference type="ARBA" id="ARBA00022691"/>
    </source>
</evidence>
<dbReference type="InParanoid" id="A9UV85"/>
<dbReference type="SMR" id="A9UV85"/>
<name>A9UV85_MONBE</name>
<evidence type="ECO:0000256" key="1">
    <source>
        <dbReference type="ARBA" id="ARBA00022603"/>
    </source>
</evidence>
<dbReference type="PROSITE" id="PS51678">
    <property type="entry name" value="SAM_MT_PRMT"/>
    <property type="match status" value="1"/>
</dbReference>
<reference evidence="6 7" key="1">
    <citation type="journal article" date="2008" name="Nature">
        <title>The genome of the choanoflagellate Monosiga brevicollis and the origin of metazoans.</title>
        <authorList>
            <consortium name="JGI Sequencing"/>
            <person name="King N."/>
            <person name="Westbrook M.J."/>
            <person name="Young S.L."/>
            <person name="Kuo A."/>
            <person name="Abedin M."/>
            <person name="Chapman J."/>
            <person name="Fairclough S."/>
            <person name="Hellsten U."/>
            <person name="Isogai Y."/>
            <person name="Letunic I."/>
            <person name="Marr M."/>
            <person name="Pincus D."/>
            <person name="Putnam N."/>
            <person name="Rokas A."/>
            <person name="Wright K.J."/>
            <person name="Zuzow R."/>
            <person name="Dirks W."/>
            <person name="Good M."/>
            <person name="Goodstein D."/>
            <person name="Lemons D."/>
            <person name="Li W."/>
            <person name="Lyons J.B."/>
            <person name="Morris A."/>
            <person name="Nichols S."/>
            <person name="Richter D.J."/>
            <person name="Salamov A."/>
            <person name="Bork P."/>
            <person name="Lim W.A."/>
            <person name="Manning G."/>
            <person name="Miller W.T."/>
            <person name="McGinnis W."/>
            <person name="Shapiro H."/>
            <person name="Tjian R."/>
            <person name="Grigoriev I.V."/>
            <person name="Rokhsar D."/>
        </authorList>
    </citation>
    <scope>NUCLEOTIDE SEQUENCE [LARGE SCALE GENOMIC DNA]</scope>
    <source>
        <strain evidence="7">MX1 / ATCC 50154</strain>
    </source>
</reference>
<dbReference type="Gene3D" id="2.70.160.11">
    <property type="entry name" value="Hnrnp arginine n-methyltransferase1"/>
    <property type="match status" value="1"/>
</dbReference>
<dbReference type="InterPro" id="IPR025799">
    <property type="entry name" value="Arg_MeTrfase"/>
</dbReference>
<dbReference type="eggNOG" id="KOG1501">
    <property type="taxonomic scope" value="Eukaryota"/>
</dbReference>
<dbReference type="GO" id="GO:0032259">
    <property type="term" value="P:methylation"/>
    <property type="evidence" value="ECO:0007669"/>
    <property type="project" value="UniProtKB-KW"/>
</dbReference>
<keyword evidence="3 4" id="KW-0949">S-adenosyl-L-methionine</keyword>
<dbReference type="GO" id="GO:0006355">
    <property type="term" value="P:regulation of DNA-templated transcription"/>
    <property type="evidence" value="ECO:0000318"/>
    <property type="project" value="GO_Central"/>
</dbReference>
<dbReference type="RefSeq" id="XP_001744147.1">
    <property type="nucleotide sequence ID" value="XM_001744095.1"/>
</dbReference>
<organism evidence="6 7">
    <name type="scientific">Monosiga brevicollis</name>
    <name type="common">Choanoflagellate</name>
    <dbReference type="NCBI Taxonomy" id="81824"/>
    <lineage>
        <taxon>Eukaryota</taxon>
        <taxon>Choanoflagellata</taxon>
        <taxon>Craspedida</taxon>
        <taxon>Salpingoecidae</taxon>
        <taxon>Monosiga</taxon>
    </lineage>
</organism>
<dbReference type="OMA" id="AHAMLFY"/>
<feature type="domain" description="Protein arginine N-methyltransferase" evidence="5">
    <location>
        <begin position="237"/>
        <end position="347"/>
    </location>
</feature>
<dbReference type="InterPro" id="IPR055135">
    <property type="entry name" value="PRMT_dom"/>
</dbReference>
<evidence type="ECO:0000256" key="4">
    <source>
        <dbReference type="PROSITE-ProRule" id="PRU01015"/>
    </source>
</evidence>
<dbReference type="GO" id="GO:0006338">
    <property type="term" value="P:chromatin remodeling"/>
    <property type="evidence" value="ECO:0000318"/>
    <property type="project" value="GO_Central"/>
</dbReference>
<evidence type="ECO:0000256" key="2">
    <source>
        <dbReference type="ARBA" id="ARBA00022679"/>
    </source>
</evidence>
<dbReference type="InterPro" id="IPR029063">
    <property type="entry name" value="SAM-dependent_MTases_sf"/>
</dbReference>
<dbReference type="PANTHER" id="PTHR11006">
    <property type="entry name" value="PROTEIN ARGININE N-METHYLTRANSFERASE"/>
    <property type="match status" value="1"/>
</dbReference>
<sequence length="359" mass="39636">MAAQPKWFPPGADCDANQAELFGRDLEEHFELPERLADKSASLVEAVNDFHYAMLNDHERNEFYRRALAEQIQPSDIVLEIGTGSGLLAMLAAKAGARHVYAIEANRHMAQLAQHIISVNGLADRITVINALSTEVTVEHLGGQRADALVSEILGTLLLGESALQYISDARERLLKPDARIIPAGGRQLISLVESEDIKSITSVQSWGDLDLRAFNVLQDTVSLVFTKQYGFRFSSTKHKMIVSKATVADVDFHTDGEGALPLEMTVELTAECDGRVDAVLTYWEAYDSREKTSVMSTEPSATEGNFARDMQWGQAIQLVEEATETGPQPFHVKKGDKLELVVRFSEDSAVMQFSLQRA</sequence>
<accession>A9UV85</accession>
<dbReference type="PANTHER" id="PTHR11006:SF4">
    <property type="entry name" value="PROTEIN ARGININE N-METHYLTRANSFERASE 7"/>
    <property type="match status" value="1"/>
</dbReference>
<protein>
    <recommendedName>
        <fullName evidence="5">Protein arginine N-methyltransferase domain-containing protein</fullName>
    </recommendedName>
</protein>
<dbReference type="CDD" id="cd02440">
    <property type="entry name" value="AdoMet_MTases"/>
    <property type="match status" value="1"/>
</dbReference>
<dbReference type="Pfam" id="PF06325">
    <property type="entry name" value="PrmA"/>
    <property type="match status" value="1"/>
</dbReference>
<keyword evidence="7" id="KW-1185">Reference proteome</keyword>
<dbReference type="SUPFAM" id="SSF53335">
    <property type="entry name" value="S-adenosyl-L-methionine-dependent methyltransferases"/>
    <property type="match status" value="1"/>
</dbReference>
<evidence type="ECO:0000313" key="7">
    <source>
        <dbReference type="Proteomes" id="UP000001357"/>
    </source>
</evidence>
<dbReference type="FunFam" id="3.40.50.150:FF:000433">
    <property type="entry name" value="Protein arginine N-methyltransferase 7"/>
    <property type="match status" value="1"/>
</dbReference>
<evidence type="ECO:0000259" key="5">
    <source>
        <dbReference type="Pfam" id="PF22528"/>
    </source>
</evidence>
<dbReference type="Proteomes" id="UP000001357">
    <property type="component" value="Unassembled WGS sequence"/>
</dbReference>
<gene>
    <name evidence="6" type="ORF">MONBRDRAFT_18255</name>
</gene>
<proteinExistence type="predicted"/>
<dbReference type="Pfam" id="PF22528">
    <property type="entry name" value="PRMT_C"/>
    <property type="match status" value="1"/>
</dbReference>
<keyword evidence="2 4" id="KW-0808">Transferase</keyword>
<dbReference type="GO" id="GO:0016274">
    <property type="term" value="F:protein-arginine N-methyltransferase activity"/>
    <property type="evidence" value="ECO:0000318"/>
    <property type="project" value="GO_Central"/>
</dbReference>
<keyword evidence="1 4" id="KW-0489">Methyltransferase</keyword>
<dbReference type="KEGG" id="mbr:MONBRDRAFT_18255"/>
<dbReference type="EMBL" id="CH991546">
    <property type="protein sequence ID" value="EDQ90850.1"/>
    <property type="molecule type" value="Genomic_DNA"/>
</dbReference>
<dbReference type="STRING" id="81824.A9UV85"/>